<evidence type="ECO:0000313" key="3">
    <source>
        <dbReference type="Proteomes" id="UP001162741"/>
    </source>
</evidence>
<protein>
    <recommendedName>
        <fullName evidence="4">YD repeat-containing protein</fullName>
    </recommendedName>
</protein>
<evidence type="ECO:0000256" key="1">
    <source>
        <dbReference type="SAM" id="SignalP"/>
    </source>
</evidence>
<feature type="signal peptide" evidence="1">
    <location>
        <begin position="1"/>
        <end position="25"/>
    </location>
</feature>
<dbReference type="EMBL" id="CP107006">
    <property type="protein sequence ID" value="UYQ91123.1"/>
    <property type="molecule type" value="Genomic_DNA"/>
</dbReference>
<dbReference type="PROSITE" id="PS51257">
    <property type="entry name" value="PROKAR_LIPOPROTEIN"/>
    <property type="match status" value="1"/>
</dbReference>
<dbReference type="InterPro" id="IPR006530">
    <property type="entry name" value="YD"/>
</dbReference>
<feature type="chain" id="PRO_5045307288" description="YD repeat-containing protein" evidence="1">
    <location>
        <begin position="26"/>
        <end position="1016"/>
    </location>
</feature>
<keyword evidence="3" id="KW-1185">Reference proteome</keyword>
<sequence>MKKRIIRRIIIILTLFASCNLSVRAQTNYIPPAPQVSFAAPEQSAIAKFINYPVSYNAGLPNVSIPIYEINTGELVLPIYLSYHASGVKVSEYGGWAGIGWTLNINPSISKSINGFDDDMGYLANTNFGKVFTDVHYKKDIINGEKWTDETPDDFYYKLLKKSGRFTYRKDCSNCTSYGIETFPFEPITISRAGSQFNITDEDGTLYKFGGVSSGPAYDQDANSLHIVTFKAREIISPSKGDTIRFSYEQNQFPTAVSSGAHNDFITLEDKTTETALVVTTGCSPQDYNKFTPAIAENTLAALQSRYIWGYQQNGSFSVQTCPPGVGAGAPGSSIRESRLTTIQFRGGRIEVIGASGKLSKIRVFNSHNVLLREIEFVLNRRTEREYLDALRFKDASGNIIENYTFNYYGTAIHPLSASYDHWGYNNAGVNPISSGSSAVPFFSTLAYPKPDVAWTPPSVSLNLGYANKASDESSAWQGTLSSIKFPTGGQTYFDYELNKYVDDISGLLMNAGGLRIREIREYEAPGRLALHRVFKYGKNESGGGVIKHIPVIDDYRTDQTKLYYHANGSINYFSRRFQTWRSNLPYDPFFAGGASVLYDEVTEYITSYGDVNVNTGKTVYEYNVTEDLKNRRIKLDPGSSVYIDFKNDSWLYGQLIGTKKYANDGGIYRLITLDTLIYNRKTFANRAVMGAKWAPSTISMLTAGQNAYPIDAWIHNVGMWGYSYDDVPGYTYLEKELHREVTTAGDLMSTKEYFYNNDELPRPSKVLEVNSKNDTVITHVTYPGDYGPGLMGAMVGQNFVGVPVEQYREVLKGGIGNVTDGKLNQFVYGSNHGAGGFLLEKQHSWANVAPVPESSFTPFDGFQGFDSRYSEDIEFSAYTSSGRIQEYKTKDGVVIVILWGYHGRYPVAKIAGADHMSVLNALTNLQAQINSSTSVPNNDANVRTLLNVIRTHFATNPTIQVSTYTYIPLVGVTSETNPAGKITYYEYDSYARLKVVKDQDGNILKQYDYQYQVNP</sequence>
<dbReference type="RefSeq" id="WP_264279602.1">
    <property type="nucleotide sequence ID" value="NZ_CP107006.1"/>
</dbReference>
<keyword evidence="1" id="KW-0732">Signal</keyword>
<evidence type="ECO:0000313" key="2">
    <source>
        <dbReference type="EMBL" id="UYQ91123.1"/>
    </source>
</evidence>
<reference evidence="2" key="1">
    <citation type="submission" date="2022-10" db="EMBL/GenBank/DDBJ databases">
        <title>Chitinophaga sp. nov., isolated from soil.</title>
        <authorList>
            <person name="Jeon C.O."/>
        </authorList>
    </citation>
    <scope>NUCLEOTIDE SEQUENCE</scope>
    <source>
        <strain evidence="2">R8</strain>
    </source>
</reference>
<evidence type="ECO:0008006" key="4">
    <source>
        <dbReference type="Google" id="ProtNLM"/>
    </source>
</evidence>
<dbReference type="Proteomes" id="UP001162741">
    <property type="component" value="Chromosome"/>
</dbReference>
<dbReference type="NCBIfam" id="TIGR01643">
    <property type="entry name" value="YD_repeat_2x"/>
    <property type="match status" value="1"/>
</dbReference>
<name>A0ABY6IV75_9BACT</name>
<proteinExistence type="predicted"/>
<organism evidence="2 3">
    <name type="scientific">Chitinophaga horti</name>
    <dbReference type="NCBI Taxonomy" id="2920382"/>
    <lineage>
        <taxon>Bacteria</taxon>
        <taxon>Pseudomonadati</taxon>
        <taxon>Bacteroidota</taxon>
        <taxon>Chitinophagia</taxon>
        <taxon>Chitinophagales</taxon>
        <taxon>Chitinophagaceae</taxon>
        <taxon>Chitinophaga</taxon>
    </lineage>
</organism>
<gene>
    <name evidence="2" type="ORF">MKQ68_13575</name>
</gene>
<accession>A0ABY6IV75</accession>